<evidence type="ECO:0000313" key="2">
    <source>
        <dbReference type="Proteomes" id="UP000323297"/>
    </source>
</evidence>
<dbReference type="EMBL" id="VTZD01000062">
    <property type="protein sequence ID" value="KAA1140399.1"/>
    <property type="molecule type" value="Genomic_DNA"/>
</dbReference>
<organism evidence="1 2">
    <name type="scientific">Citrobacter portucalensis</name>
    <dbReference type="NCBI Taxonomy" id="1639133"/>
    <lineage>
        <taxon>Bacteria</taxon>
        <taxon>Pseudomonadati</taxon>
        <taxon>Pseudomonadota</taxon>
        <taxon>Gammaproteobacteria</taxon>
        <taxon>Enterobacterales</taxon>
        <taxon>Enterobacteriaceae</taxon>
        <taxon>Citrobacter</taxon>
        <taxon>Citrobacter freundii complex</taxon>
    </lineage>
</organism>
<reference evidence="1 2" key="1">
    <citation type="submission" date="2019-08" db="EMBL/GenBank/DDBJ databases">
        <title>Draft genome sequence of Citrobacter portucalensis strain isolated from green turtle.</title>
        <authorList>
            <person name="Fernandes M.R."/>
            <person name="Sellera F.P."/>
            <person name="Goldeberg D.W."/>
            <person name="Costa D.C."/>
            <person name="Lincopan N."/>
        </authorList>
    </citation>
    <scope>NUCLEOTIDE SEQUENCE [LARGE SCALE GENOMIC DNA]</scope>
    <source>
        <strain evidence="1 2">TV06</strain>
    </source>
</reference>
<comment type="caution">
    <text evidence="1">The sequence shown here is derived from an EMBL/GenBank/DDBJ whole genome shotgun (WGS) entry which is preliminary data.</text>
</comment>
<dbReference type="Proteomes" id="UP000323297">
    <property type="component" value="Unassembled WGS sequence"/>
</dbReference>
<evidence type="ECO:0000313" key="1">
    <source>
        <dbReference type="EMBL" id="KAA1140399.1"/>
    </source>
</evidence>
<gene>
    <name evidence="1" type="ORF">D3H66_24940</name>
</gene>
<dbReference type="AlphaFoldDB" id="A0A5B0SSY6"/>
<accession>A0A5B0SSY6</accession>
<sequence>MTLQLYVCTDPEIVALREKMAALVKLHDLPVFDFNVKAQIPARSILLKACESLNIILSELIDGKDTAASNPFCAMVSSYANKIDYSLSYYHRMLPPISVAYRPLQFRIAWYAEQSKNTAVT</sequence>
<dbReference type="RefSeq" id="WP_149608371.1">
    <property type="nucleotide sequence ID" value="NZ_VTZD01000062.1"/>
</dbReference>
<proteinExistence type="predicted"/>
<name>A0A5B0SSY6_9ENTR</name>
<protein>
    <submittedName>
        <fullName evidence="1">Uncharacterized protein</fullName>
    </submittedName>
</protein>